<evidence type="ECO:0000256" key="7">
    <source>
        <dbReference type="RuleBase" id="RU363053"/>
    </source>
</evidence>
<comment type="caution">
    <text evidence="8">The sequence shown here is derived from an EMBL/GenBank/DDBJ whole genome shotgun (WGS) entry which is preliminary data.</text>
</comment>
<dbReference type="InterPro" id="IPR007248">
    <property type="entry name" value="Mpv17_PMP22"/>
</dbReference>
<dbReference type="AlphaFoldDB" id="A0ABD3Y1K8"/>
<evidence type="ECO:0000256" key="1">
    <source>
        <dbReference type="ARBA" id="ARBA00004141"/>
    </source>
</evidence>
<gene>
    <name evidence="8" type="ORF">ACJMK2_003927</name>
</gene>
<evidence type="ECO:0000256" key="2">
    <source>
        <dbReference type="ARBA" id="ARBA00006824"/>
    </source>
</evidence>
<feature type="transmembrane region" description="Helical" evidence="7">
    <location>
        <begin position="98"/>
        <end position="118"/>
    </location>
</feature>
<evidence type="ECO:0000256" key="6">
    <source>
        <dbReference type="ARBA" id="ARBA00049743"/>
    </source>
</evidence>
<keyword evidence="4 7" id="KW-1133">Transmembrane helix</keyword>
<evidence type="ECO:0000256" key="5">
    <source>
        <dbReference type="ARBA" id="ARBA00023136"/>
    </source>
</evidence>
<dbReference type="EMBL" id="JBJQND010000001">
    <property type="protein sequence ID" value="KAL3891675.1"/>
    <property type="molecule type" value="Genomic_DNA"/>
</dbReference>
<name>A0ABD3Y1K8_SINWO</name>
<feature type="transmembrane region" description="Helical" evidence="7">
    <location>
        <begin position="61"/>
        <end position="78"/>
    </location>
</feature>
<keyword evidence="9" id="KW-1185">Reference proteome</keyword>
<keyword evidence="3 7" id="KW-0812">Transmembrane</keyword>
<comment type="subcellular location">
    <subcellularLocation>
        <location evidence="1">Membrane</location>
        <topology evidence="1">Multi-pass membrane protein</topology>
    </subcellularLocation>
</comment>
<accession>A0ABD3Y1K8</accession>
<dbReference type="Pfam" id="PF04117">
    <property type="entry name" value="Mpv17_PMP22"/>
    <property type="match status" value="1"/>
</dbReference>
<dbReference type="PANTHER" id="PTHR11266">
    <property type="entry name" value="PEROXISOMAL MEMBRANE PROTEIN 2, PXMP2 MPV17"/>
    <property type="match status" value="1"/>
</dbReference>
<evidence type="ECO:0000256" key="3">
    <source>
        <dbReference type="ARBA" id="ARBA00022692"/>
    </source>
</evidence>
<protein>
    <recommendedName>
        <fullName evidence="6">Mitochondrial inner membrane protein Mpv17</fullName>
    </recommendedName>
</protein>
<proteinExistence type="inferred from homology"/>
<comment type="similarity">
    <text evidence="2 7">Belongs to the peroxisomal membrane protein PXMP2/4 family.</text>
</comment>
<organism evidence="8 9">
    <name type="scientific">Sinanodonta woodiana</name>
    <name type="common">Chinese pond mussel</name>
    <name type="synonym">Anodonta woodiana</name>
    <dbReference type="NCBI Taxonomy" id="1069815"/>
    <lineage>
        <taxon>Eukaryota</taxon>
        <taxon>Metazoa</taxon>
        <taxon>Spiralia</taxon>
        <taxon>Lophotrochozoa</taxon>
        <taxon>Mollusca</taxon>
        <taxon>Bivalvia</taxon>
        <taxon>Autobranchia</taxon>
        <taxon>Heteroconchia</taxon>
        <taxon>Palaeoheterodonta</taxon>
        <taxon>Unionida</taxon>
        <taxon>Unionoidea</taxon>
        <taxon>Unionidae</taxon>
        <taxon>Unioninae</taxon>
        <taxon>Sinanodonta</taxon>
    </lineage>
</organism>
<keyword evidence="5 7" id="KW-0472">Membrane</keyword>
<dbReference type="PANTHER" id="PTHR11266:SF17">
    <property type="entry name" value="PROTEIN MPV17"/>
    <property type="match status" value="1"/>
</dbReference>
<dbReference type="GO" id="GO:0016020">
    <property type="term" value="C:membrane"/>
    <property type="evidence" value="ECO:0007669"/>
    <property type="project" value="UniProtKB-SubCell"/>
</dbReference>
<evidence type="ECO:0000256" key="4">
    <source>
        <dbReference type="ARBA" id="ARBA00022989"/>
    </source>
</evidence>
<evidence type="ECO:0000313" key="9">
    <source>
        <dbReference type="Proteomes" id="UP001634394"/>
    </source>
</evidence>
<dbReference type="Proteomes" id="UP001634394">
    <property type="component" value="Unassembled WGS sequence"/>
</dbReference>
<evidence type="ECO:0000313" key="8">
    <source>
        <dbReference type="EMBL" id="KAL3891675.1"/>
    </source>
</evidence>
<sequence length="192" mass="22233">MCAFSFVRAWRAYISVVDKQKLSTMACTTGALMCAGDIISQVAIEKRGFNRGLKYDVSRSLRFLGFGIVLVGPIYRTWYRMLDNTFKMTKFGSLKMVFFDQCVFAPSFILFFFIAMAAMKGESMREIQERINKDYLAVMYTNYQVWPLVQACNFTFVPVHHRVLVINLASVGWNTYLAWKSERQLIDKDVSR</sequence>
<reference evidence="8 9" key="1">
    <citation type="submission" date="2024-11" db="EMBL/GenBank/DDBJ databases">
        <title>Chromosome-level genome assembly of the freshwater bivalve Anodonta woodiana.</title>
        <authorList>
            <person name="Chen X."/>
        </authorList>
    </citation>
    <scope>NUCLEOTIDE SEQUENCE [LARGE SCALE GENOMIC DNA]</scope>
    <source>
        <strain evidence="8">MN2024</strain>
        <tissue evidence="8">Gills</tissue>
    </source>
</reference>